<dbReference type="EC" id="5.1.1.3" evidence="2 7"/>
<comment type="pathway">
    <text evidence="7">Cell wall biogenesis; peptidoglycan biosynthesis.</text>
</comment>
<dbReference type="PANTHER" id="PTHR21198:SF2">
    <property type="entry name" value="GLUTAMATE RACEMASE"/>
    <property type="match status" value="1"/>
</dbReference>
<feature type="binding site" evidence="7">
    <location>
        <begin position="191"/>
        <end position="192"/>
    </location>
    <ligand>
        <name>substrate</name>
    </ligand>
</feature>
<dbReference type="InterPro" id="IPR015942">
    <property type="entry name" value="Asp/Glu/hydantoin_racemase"/>
</dbReference>
<evidence type="ECO:0000313" key="8">
    <source>
        <dbReference type="EMBL" id="SEF68968.1"/>
    </source>
</evidence>
<dbReference type="InterPro" id="IPR018187">
    <property type="entry name" value="Asp/Glu_racemase_AS_1"/>
</dbReference>
<evidence type="ECO:0000256" key="3">
    <source>
        <dbReference type="ARBA" id="ARBA00022960"/>
    </source>
</evidence>
<feature type="binding site" evidence="7">
    <location>
        <begin position="72"/>
        <end position="73"/>
    </location>
    <ligand>
        <name>substrate</name>
    </ligand>
</feature>
<name>A0A1H5U3H8_9BACT</name>
<accession>A0A1H5U3H8</accession>
<evidence type="ECO:0000256" key="7">
    <source>
        <dbReference type="HAMAP-Rule" id="MF_00258"/>
    </source>
</evidence>
<dbReference type="PROSITE" id="PS00923">
    <property type="entry name" value="ASP_GLU_RACEMASE_1"/>
    <property type="match status" value="1"/>
</dbReference>
<dbReference type="InterPro" id="IPR004391">
    <property type="entry name" value="Glu_race"/>
</dbReference>
<proteinExistence type="inferred from homology"/>
<evidence type="ECO:0000256" key="2">
    <source>
        <dbReference type="ARBA" id="ARBA00013090"/>
    </source>
</evidence>
<evidence type="ECO:0000313" key="9">
    <source>
        <dbReference type="Proteomes" id="UP000236728"/>
    </source>
</evidence>
<dbReference type="GO" id="GO:0071555">
    <property type="term" value="P:cell wall organization"/>
    <property type="evidence" value="ECO:0007669"/>
    <property type="project" value="UniProtKB-KW"/>
</dbReference>
<dbReference type="EMBL" id="FNVA01000001">
    <property type="protein sequence ID" value="SEF68968.1"/>
    <property type="molecule type" value="Genomic_DNA"/>
</dbReference>
<evidence type="ECO:0000256" key="5">
    <source>
        <dbReference type="ARBA" id="ARBA00023235"/>
    </source>
</evidence>
<reference evidence="8 9" key="1">
    <citation type="submission" date="2016-10" db="EMBL/GenBank/DDBJ databases">
        <authorList>
            <person name="de Groot N.N."/>
        </authorList>
    </citation>
    <scope>NUCLEOTIDE SEQUENCE [LARGE SCALE GENOMIC DNA]</scope>
    <source>
        <strain evidence="8 9">DSM 22489</strain>
    </source>
</reference>
<feature type="binding site" evidence="7">
    <location>
        <begin position="40"/>
        <end position="41"/>
    </location>
    <ligand>
        <name>substrate</name>
    </ligand>
</feature>
<dbReference type="NCBIfam" id="TIGR00067">
    <property type="entry name" value="glut_race"/>
    <property type="match status" value="1"/>
</dbReference>
<dbReference type="SUPFAM" id="SSF53681">
    <property type="entry name" value="Aspartate/glutamate racemase"/>
    <property type="match status" value="2"/>
</dbReference>
<dbReference type="GO" id="GO:0009252">
    <property type="term" value="P:peptidoglycan biosynthetic process"/>
    <property type="evidence" value="ECO:0007669"/>
    <property type="project" value="UniProtKB-UniRule"/>
</dbReference>
<dbReference type="GO" id="GO:0008360">
    <property type="term" value="P:regulation of cell shape"/>
    <property type="evidence" value="ECO:0007669"/>
    <property type="project" value="UniProtKB-KW"/>
</dbReference>
<dbReference type="GO" id="GO:0008881">
    <property type="term" value="F:glutamate racemase activity"/>
    <property type="evidence" value="ECO:0007669"/>
    <property type="project" value="UniProtKB-UniRule"/>
</dbReference>
<dbReference type="PANTHER" id="PTHR21198">
    <property type="entry name" value="GLUTAMATE RACEMASE"/>
    <property type="match status" value="1"/>
</dbReference>
<sequence length="275" mass="28758">MPVLGVFDSGFGGLTVLRALLPLVPNAHYVYLGDTARLPYGAKSQGTIARYAVEAARFLEARSADMLVIACNTATALALEDIRAAVQIPVVGVIDPGATAAHDVIRAAGISIEATHPEVLVLATAATVQSHAYLAACAQLGLKATEVACPLLVPLVEEGWTDHPVTREVIRIYLSDALTRCTPRAVVLGCTHYPLIAHEIEAALRELGCDAVVVDAARATAEATSHALGAHGPASPLAPATFECFATDSVEKFQRLGTHFLGRTMPPVTLLDLGG</sequence>
<comment type="function">
    <text evidence="7">Provides the (R)-glutamate required for cell wall biosynthesis.</text>
</comment>
<evidence type="ECO:0000256" key="4">
    <source>
        <dbReference type="ARBA" id="ARBA00022984"/>
    </source>
</evidence>
<comment type="catalytic activity">
    <reaction evidence="1 7">
        <text>L-glutamate = D-glutamate</text>
        <dbReference type="Rhea" id="RHEA:12813"/>
        <dbReference type="ChEBI" id="CHEBI:29985"/>
        <dbReference type="ChEBI" id="CHEBI:29986"/>
        <dbReference type="EC" id="5.1.1.3"/>
    </reaction>
</comment>
<comment type="similarity">
    <text evidence="7">Belongs to the aspartate/glutamate racemases family.</text>
</comment>
<keyword evidence="6 7" id="KW-0961">Cell wall biogenesis/degradation</keyword>
<protein>
    <recommendedName>
        <fullName evidence="2 7">Glutamate racemase</fullName>
        <ecNumber evidence="2 7">5.1.1.3</ecNumber>
    </recommendedName>
</protein>
<feature type="binding site" evidence="7">
    <location>
        <begin position="8"/>
        <end position="9"/>
    </location>
    <ligand>
        <name>substrate</name>
    </ligand>
</feature>
<dbReference type="AlphaFoldDB" id="A0A1H5U3H8"/>
<keyword evidence="9" id="KW-1185">Reference proteome</keyword>
<gene>
    <name evidence="7" type="primary">murI</name>
    <name evidence="8" type="ORF">SAMN05421819_0831</name>
</gene>
<dbReference type="HAMAP" id="MF_00258">
    <property type="entry name" value="Glu_racemase"/>
    <property type="match status" value="1"/>
</dbReference>
<dbReference type="Pfam" id="PF01177">
    <property type="entry name" value="Asp_Glu_race"/>
    <property type="match status" value="1"/>
</dbReference>
<evidence type="ECO:0000256" key="1">
    <source>
        <dbReference type="ARBA" id="ARBA00001602"/>
    </source>
</evidence>
<feature type="active site" description="Proton donor/acceptor" evidence="7">
    <location>
        <position position="71"/>
    </location>
</feature>
<feature type="active site" description="Proton donor/acceptor" evidence="7">
    <location>
        <position position="190"/>
    </location>
</feature>
<keyword evidence="5 7" id="KW-0413">Isomerase</keyword>
<dbReference type="OrthoDB" id="9801055at2"/>
<dbReference type="UniPathway" id="UPA00219"/>
<keyword evidence="4 7" id="KW-0573">Peptidoglycan synthesis</keyword>
<organism evidence="8 9">
    <name type="scientific">Bryocella elongata</name>
    <dbReference type="NCBI Taxonomy" id="863522"/>
    <lineage>
        <taxon>Bacteria</taxon>
        <taxon>Pseudomonadati</taxon>
        <taxon>Acidobacteriota</taxon>
        <taxon>Terriglobia</taxon>
        <taxon>Terriglobales</taxon>
        <taxon>Acidobacteriaceae</taxon>
        <taxon>Bryocella</taxon>
    </lineage>
</organism>
<dbReference type="Gene3D" id="3.40.50.1860">
    <property type="match status" value="2"/>
</dbReference>
<dbReference type="InterPro" id="IPR001920">
    <property type="entry name" value="Asp/Glu_race"/>
</dbReference>
<dbReference type="PROSITE" id="PS00924">
    <property type="entry name" value="ASP_GLU_RACEMASE_2"/>
    <property type="match status" value="1"/>
</dbReference>
<dbReference type="RefSeq" id="WP_103931709.1">
    <property type="nucleotide sequence ID" value="NZ_FNVA01000001.1"/>
</dbReference>
<evidence type="ECO:0000256" key="6">
    <source>
        <dbReference type="ARBA" id="ARBA00023316"/>
    </source>
</evidence>
<dbReference type="InterPro" id="IPR033134">
    <property type="entry name" value="Asp/Glu_racemase_AS_2"/>
</dbReference>
<keyword evidence="3 7" id="KW-0133">Cell shape</keyword>
<dbReference type="Proteomes" id="UP000236728">
    <property type="component" value="Unassembled WGS sequence"/>
</dbReference>